<accession>X1BKI3</accession>
<proteinExistence type="predicted"/>
<name>X1BKI3_9ZZZZ</name>
<evidence type="ECO:0000313" key="1">
    <source>
        <dbReference type="EMBL" id="GAG95520.1"/>
    </source>
</evidence>
<comment type="caution">
    <text evidence="1">The sequence shown here is derived from an EMBL/GenBank/DDBJ whole genome shotgun (WGS) entry which is preliminary data.</text>
</comment>
<sequence length="130" mass="14631">AGKVSLFVEYKRGLRCYAVIFSDTIIFPPPSMTLGNASERCGAKRSITRACVGSENDELEDDLNVTKTVKRFAGPEGDFYFGTDFAIEPFWIFHFLTNDLHDVTSNLKLLMSDNETHIVTRSSKSMPDLR</sequence>
<feature type="non-terminal residue" evidence="1">
    <location>
        <position position="1"/>
    </location>
</feature>
<dbReference type="EMBL" id="BART01019729">
    <property type="protein sequence ID" value="GAG95520.1"/>
    <property type="molecule type" value="Genomic_DNA"/>
</dbReference>
<protein>
    <submittedName>
        <fullName evidence="1">Uncharacterized protein</fullName>
    </submittedName>
</protein>
<reference evidence="1" key="1">
    <citation type="journal article" date="2014" name="Front. Microbiol.">
        <title>High frequency of phylogenetically diverse reductive dehalogenase-homologous genes in deep subseafloor sedimentary metagenomes.</title>
        <authorList>
            <person name="Kawai M."/>
            <person name="Futagami T."/>
            <person name="Toyoda A."/>
            <person name="Takaki Y."/>
            <person name="Nishi S."/>
            <person name="Hori S."/>
            <person name="Arai W."/>
            <person name="Tsubouchi T."/>
            <person name="Morono Y."/>
            <person name="Uchiyama I."/>
            <person name="Ito T."/>
            <person name="Fujiyama A."/>
            <person name="Inagaki F."/>
            <person name="Takami H."/>
        </authorList>
    </citation>
    <scope>NUCLEOTIDE SEQUENCE</scope>
    <source>
        <strain evidence="1">Expedition CK06-06</strain>
    </source>
</reference>
<organism evidence="1">
    <name type="scientific">marine sediment metagenome</name>
    <dbReference type="NCBI Taxonomy" id="412755"/>
    <lineage>
        <taxon>unclassified sequences</taxon>
        <taxon>metagenomes</taxon>
        <taxon>ecological metagenomes</taxon>
    </lineage>
</organism>
<gene>
    <name evidence="1" type="ORF">S01H4_36841</name>
</gene>
<dbReference type="AlphaFoldDB" id="X1BKI3"/>